<dbReference type="SUPFAM" id="SSF52279">
    <property type="entry name" value="Beta-D-glucan exohydrolase, C-terminal domain"/>
    <property type="match status" value="1"/>
</dbReference>
<dbReference type="GO" id="GO:0005975">
    <property type="term" value="P:carbohydrate metabolic process"/>
    <property type="evidence" value="ECO:0007669"/>
    <property type="project" value="InterPro"/>
</dbReference>
<dbReference type="EC" id="3.2.1.21" evidence="3"/>
<dbReference type="PANTHER" id="PTHR42715">
    <property type="entry name" value="BETA-GLUCOSIDASE"/>
    <property type="match status" value="1"/>
</dbReference>
<dbReference type="SMART" id="SM01217">
    <property type="entry name" value="Fn3_like"/>
    <property type="match status" value="1"/>
</dbReference>
<evidence type="ECO:0000259" key="6">
    <source>
        <dbReference type="SMART" id="SM01217"/>
    </source>
</evidence>
<accession>A0A1D1VIW4</accession>
<keyword evidence="5" id="KW-0326">Glycosidase</keyword>
<gene>
    <name evidence="7" type="primary">RvY_12236-1</name>
    <name evidence="7" type="synonym">RvY_12236.1</name>
    <name evidence="7" type="ORF">RvY_12236</name>
</gene>
<comment type="catalytic activity">
    <reaction evidence="1">
        <text>Hydrolysis of terminal, non-reducing beta-D-glucosyl residues with release of beta-D-glucose.</text>
        <dbReference type="EC" id="3.2.1.21"/>
    </reaction>
</comment>
<dbReference type="Gene3D" id="2.60.40.10">
    <property type="entry name" value="Immunoglobulins"/>
    <property type="match status" value="1"/>
</dbReference>
<comment type="similarity">
    <text evidence="2">Belongs to the glycosyl hydrolase 3 family.</text>
</comment>
<comment type="caution">
    <text evidence="7">The sequence shown here is derived from an EMBL/GenBank/DDBJ whole genome shotgun (WGS) entry which is preliminary data.</text>
</comment>
<evidence type="ECO:0000256" key="2">
    <source>
        <dbReference type="ARBA" id="ARBA00005336"/>
    </source>
</evidence>
<dbReference type="InterPro" id="IPR050288">
    <property type="entry name" value="Cellulose_deg_GH3"/>
</dbReference>
<evidence type="ECO:0000256" key="3">
    <source>
        <dbReference type="ARBA" id="ARBA00012744"/>
    </source>
</evidence>
<dbReference type="Pfam" id="PF14310">
    <property type="entry name" value="Fn3-like"/>
    <property type="match status" value="1"/>
</dbReference>
<evidence type="ECO:0000256" key="5">
    <source>
        <dbReference type="ARBA" id="ARBA00023295"/>
    </source>
</evidence>
<name>A0A1D1VIW4_RAMVA</name>
<dbReference type="Proteomes" id="UP000186922">
    <property type="component" value="Unassembled WGS sequence"/>
</dbReference>
<protein>
    <recommendedName>
        <fullName evidence="3">beta-glucosidase</fullName>
        <ecNumber evidence="3">3.2.1.21</ecNumber>
    </recommendedName>
</protein>
<evidence type="ECO:0000256" key="1">
    <source>
        <dbReference type="ARBA" id="ARBA00000448"/>
    </source>
</evidence>
<keyword evidence="8" id="KW-1185">Reference proteome</keyword>
<reference evidence="7 8" key="1">
    <citation type="journal article" date="2016" name="Nat. Commun.">
        <title>Extremotolerant tardigrade genome and improved radiotolerance of human cultured cells by tardigrade-unique protein.</title>
        <authorList>
            <person name="Hashimoto T."/>
            <person name="Horikawa D.D."/>
            <person name="Saito Y."/>
            <person name="Kuwahara H."/>
            <person name="Kozuka-Hata H."/>
            <person name="Shin-I T."/>
            <person name="Minakuchi Y."/>
            <person name="Ohishi K."/>
            <person name="Motoyama A."/>
            <person name="Aizu T."/>
            <person name="Enomoto A."/>
            <person name="Kondo K."/>
            <person name="Tanaka S."/>
            <person name="Hara Y."/>
            <person name="Koshikawa S."/>
            <person name="Sagara H."/>
            <person name="Miura T."/>
            <person name="Yokobori S."/>
            <person name="Miyagawa K."/>
            <person name="Suzuki Y."/>
            <person name="Kubo T."/>
            <person name="Oyama M."/>
            <person name="Kohara Y."/>
            <person name="Fujiyama A."/>
            <person name="Arakawa K."/>
            <person name="Katayama T."/>
            <person name="Toyoda A."/>
            <person name="Kunieda T."/>
        </authorList>
    </citation>
    <scope>NUCLEOTIDE SEQUENCE [LARGE SCALE GENOMIC DNA]</scope>
    <source>
        <strain evidence="7 8">YOKOZUNA-1</strain>
    </source>
</reference>
<dbReference type="PANTHER" id="PTHR42715:SF10">
    <property type="entry name" value="BETA-GLUCOSIDASE"/>
    <property type="match status" value="1"/>
</dbReference>
<dbReference type="InterPro" id="IPR002772">
    <property type="entry name" value="Glyco_hydro_3_C"/>
</dbReference>
<dbReference type="EMBL" id="BDGG01000007">
    <property type="protein sequence ID" value="GAV01540.1"/>
    <property type="molecule type" value="Genomic_DNA"/>
</dbReference>
<evidence type="ECO:0000313" key="8">
    <source>
        <dbReference type="Proteomes" id="UP000186922"/>
    </source>
</evidence>
<evidence type="ECO:0000256" key="4">
    <source>
        <dbReference type="ARBA" id="ARBA00022801"/>
    </source>
</evidence>
<feature type="domain" description="Fibronectin type III-like" evidence="6">
    <location>
        <begin position="136"/>
        <end position="205"/>
    </location>
</feature>
<dbReference type="Gene3D" id="3.40.50.1700">
    <property type="entry name" value="Glycoside hydrolase family 3 C-terminal domain"/>
    <property type="match status" value="1"/>
</dbReference>
<evidence type="ECO:0000313" key="7">
    <source>
        <dbReference type="EMBL" id="GAV01540.1"/>
    </source>
</evidence>
<dbReference type="OrthoDB" id="47059at2759"/>
<dbReference type="InterPro" id="IPR036881">
    <property type="entry name" value="Glyco_hydro_3_C_sf"/>
</dbReference>
<sequence length="230" mass="25453">MALVKAIAGTRKPFVVVLMNGRPLTIEELATIAPAILVTWRPGTMGGPAVADVLFGDVNPNWKQPGKPQPFPDARQQYTARYIDSPNEPLYSFGFGLGYTTFQFSNLRSNATCLQAADSIKVSVDVKNTGKREGDEVVQLYVRDVAASVARPLRHLQVFKKIHLAVGEKKQVDFVLGKKELGFLDINWHWTVEAGRFMVYVGNSSDTTLSLNFTVSNTYTEIPKVPLSHQ</sequence>
<dbReference type="Pfam" id="PF01915">
    <property type="entry name" value="Glyco_hydro_3_C"/>
    <property type="match status" value="1"/>
</dbReference>
<proteinExistence type="inferred from homology"/>
<dbReference type="AlphaFoldDB" id="A0A1D1VIW4"/>
<dbReference type="FunFam" id="2.60.40.10:FF:000495">
    <property type="entry name" value="Periplasmic beta-glucosidase"/>
    <property type="match status" value="1"/>
</dbReference>
<keyword evidence="4" id="KW-0378">Hydrolase</keyword>
<organism evidence="7 8">
    <name type="scientific">Ramazzottius varieornatus</name>
    <name type="common">Water bear</name>
    <name type="synonym">Tardigrade</name>
    <dbReference type="NCBI Taxonomy" id="947166"/>
    <lineage>
        <taxon>Eukaryota</taxon>
        <taxon>Metazoa</taxon>
        <taxon>Ecdysozoa</taxon>
        <taxon>Tardigrada</taxon>
        <taxon>Eutardigrada</taxon>
        <taxon>Parachela</taxon>
        <taxon>Hypsibioidea</taxon>
        <taxon>Ramazzottiidae</taxon>
        <taxon>Ramazzottius</taxon>
    </lineage>
</organism>
<dbReference type="STRING" id="947166.A0A1D1VIW4"/>
<dbReference type="InterPro" id="IPR026891">
    <property type="entry name" value="Fn3-like"/>
</dbReference>
<dbReference type="GO" id="GO:0008422">
    <property type="term" value="F:beta-glucosidase activity"/>
    <property type="evidence" value="ECO:0007669"/>
    <property type="project" value="UniProtKB-EC"/>
</dbReference>
<dbReference type="InterPro" id="IPR013783">
    <property type="entry name" value="Ig-like_fold"/>
</dbReference>